<evidence type="ECO:0000313" key="1">
    <source>
        <dbReference type="EMBL" id="QBK87316.1"/>
    </source>
</evidence>
<accession>A0A481YXX9</accession>
<dbReference type="EMBL" id="MK500348">
    <property type="protein sequence ID" value="QBK87316.1"/>
    <property type="molecule type" value="Genomic_DNA"/>
</dbReference>
<proteinExistence type="predicted"/>
<organism evidence="1">
    <name type="scientific">Marseillevirus LCMAC201</name>
    <dbReference type="NCBI Taxonomy" id="2506605"/>
    <lineage>
        <taxon>Viruses</taxon>
        <taxon>Varidnaviria</taxon>
        <taxon>Bamfordvirae</taxon>
        <taxon>Nucleocytoviricota</taxon>
        <taxon>Megaviricetes</taxon>
        <taxon>Pimascovirales</taxon>
        <taxon>Pimascovirales incertae sedis</taxon>
        <taxon>Marseilleviridae</taxon>
    </lineage>
</organism>
<reference evidence="1" key="1">
    <citation type="journal article" date="2019" name="MBio">
        <title>Virus Genomes from Deep Sea Sediments Expand the Ocean Megavirome and Support Independent Origins of Viral Gigantism.</title>
        <authorList>
            <person name="Backstrom D."/>
            <person name="Yutin N."/>
            <person name="Jorgensen S.L."/>
            <person name="Dharamshi J."/>
            <person name="Homa F."/>
            <person name="Zaremba-Niedwiedzka K."/>
            <person name="Spang A."/>
            <person name="Wolf Y.I."/>
            <person name="Koonin E.V."/>
            <person name="Ettema T.J."/>
        </authorList>
    </citation>
    <scope>NUCLEOTIDE SEQUENCE</scope>
</reference>
<gene>
    <name evidence="1" type="ORF">LCMAC201_02260</name>
</gene>
<protein>
    <submittedName>
        <fullName evidence="1">Uncharacterized protein</fullName>
    </submittedName>
</protein>
<sequence length="1045" mass="107918">MYFELLSSFFRFISGNSNMRIAKDGKLDTLRINGFRRMVLRNFASILPGSIAYPDEQFVVPSSGDIITISNIRSILLVNPAGGLAALTINMPPNPGDGQLAIINITKDITALTHSGNGKTLLAPFDTTISSFASGTWYYHAADTTWYPISAPIEIGSGPVLGPGSSTDNALARWNGVTGTLLANSVAILDDLGVLTGLTQLDVDDLRLDGNIITTTAGDLELDASSNLVKATADVQITGDLVVQGTTFSTLSENVLIAANYLHNNSDYTVAVAQTGGLTVRYLPTATADTVAGAFTAGVAAVSNPTVVTTGVATFAVSDILAIDTANDPDNDGLFECLSHVGTLLTVRGIGTVGTIEDFTNNQFVADAVVAGTITKVNVSIIRSDTAGDWETGKGAVTGITFSNLINGPASATDDAIVRFDGTSGSLLQNSILTLDDSGDIERSGVDYIHTKGGTENFSAGIGALSSITTGSRDSTFGFEAGKVITLGDDNSFFGWNAGVATTIAGRNSAFGSRALETNISGTMNTVVGYQAGNKNTDSRLTAVGVEAAEFNSTGSSNSVFGAQAANFNNFGDQNCVFGDVACFNPTATSRISAFGYNCLRANSLLGDDCSAFGANAASDSSNTSSELCAFGSNSLRVNETGTNLAAFGFDSLTTATAANDCSAFGHKSMEITTGVNNSGFGSAVLSTLTTGTGNSAFGQGADVLAVGAVDRIAIGRSAVSQADRDAQIGQRVDGGTGIMYYRTQEVSREDWIGGGVTLANIDGSGNIERGITASGVVVGPASSTDNALARFDGVTGKLLQNSIGILDDLGNMTVGVDGASRGTIELDRGAGGTTPGFIRLTAAGGSKERYFCDANGYLRSVDDIPTADTDGVDVGTIHQSYGQQDMIPHNTTPPLLVTTGTTPQVSGWLFAAVADRLSIVYTIPPHYKGGDLTIDLIYMPFIILTPVAGDLANWTCDYVVTNPSTGVHDNVNKTSTNVTGSTAAQAGFLSSGSSYTTAFNLPAADASNPLAAGWTVYFEFGRASVGGIGFWSRAVVTSARIRRS</sequence>
<name>A0A481YXX9_9VIRU</name>